<comment type="caution">
    <text evidence="1">The sequence shown here is derived from an EMBL/GenBank/DDBJ whole genome shotgun (WGS) entry which is preliminary data.</text>
</comment>
<dbReference type="EMBL" id="BGPR01019149">
    <property type="protein sequence ID" value="GBN81102.1"/>
    <property type="molecule type" value="Genomic_DNA"/>
</dbReference>
<dbReference type="AlphaFoldDB" id="A0A4Y2RYZ8"/>
<protein>
    <submittedName>
        <fullName evidence="1">Uncharacterized protein</fullName>
    </submittedName>
</protein>
<sequence length="80" mass="9190">MTADNGFMKKLKTHIQQLRATPTSKYSAKPNFVYRDLSVCSHVFLRVDAAQPSLYQPYTAPYKVLSRTNKNVIILKDNKK</sequence>
<dbReference type="PANTHER" id="PTHR38681">
    <property type="entry name" value="RETROVIRUS-RELATED POL POLYPROTEIN FROM TRANSPOSON 412-LIKE PROTEIN-RELATED"/>
    <property type="match status" value="1"/>
</dbReference>
<gene>
    <name evidence="1" type="ORF">AVEN_169330_1</name>
</gene>
<evidence type="ECO:0000313" key="1">
    <source>
        <dbReference type="EMBL" id="GBN81102.1"/>
    </source>
</evidence>
<organism evidence="1 2">
    <name type="scientific">Araneus ventricosus</name>
    <name type="common">Orbweaver spider</name>
    <name type="synonym">Epeira ventricosa</name>
    <dbReference type="NCBI Taxonomy" id="182803"/>
    <lineage>
        <taxon>Eukaryota</taxon>
        <taxon>Metazoa</taxon>
        <taxon>Ecdysozoa</taxon>
        <taxon>Arthropoda</taxon>
        <taxon>Chelicerata</taxon>
        <taxon>Arachnida</taxon>
        <taxon>Araneae</taxon>
        <taxon>Araneomorphae</taxon>
        <taxon>Entelegynae</taxon>
        <taxon>Araneoidea</taxon>
        <taxon>Araneidae</taxon>
        <taxon>Araneus</taxon>
    </lineage>
</organism>
<evidence type="ECO:0000313" key="2">
    <source>
        <dbReference type="Proteomes" id="UP000499080"/>
    </source>
</evidence>
<proteinExistence type="predicted"/>
<keyword evidence="2" id="KW-1185">Reference proteome</keyword>
<dbReference type="Proteomes" id="UP000499080">
    <property type="component" value="Unassembled WGS sequence"/>
</dbReference>
<dbReference type="PANTHER" id="PTHR38681:SF1">
    <property type="entry name" value="RETROVIRUS-RELATED POL POLYPROTEIN FROM TRANSPOSON 412-LIKE PROTEIN"/>
    <property type="match status" value="1"/>
</dbReference>
<reference evidence="1 2" key="1">
    <citation type="journal article" date="2019" name="Sci. Rep.">
        <title>Orb-weaving spider Araneus ventricosus genome elucidates the spidroin gene catalogue.</title>
        <authorList>
            <person name="Kono N."/>
            <person name="Nakamura H."/>
            <person name="Ohtoshi R."/>
            <person name="Moran D.A.P."/>
            <person name="Shinohara A."/>
            <person name="Yoshida Y."/>
            <person name="Fujiwara M."/>
            <person name="Mori M."/>
            <person name="Tomita M."/>
            <person name="Arakawa K."/>
        </authorList>
    </citation>
    <scope>NUCLEOTIDE SEQUENCE [LARGE SCALE GENOMIC DNA]</scope>
</reference>
<accession>A0A4Y2RYZ8</accession>
<name>A0A4Y2RYZ8_ARAVE</name>